<keyword evidence="2" id="KW-1185">Reference proteome</keyword>
<dbReference type="InterPro" id="IPR021739">
    <property type="entry name" value="SaV-like"/>
</dbReference>
<proteinExistence type="predicted"/>
<sequence length="422" mass="47426">MVDLLANGSGIPASASRLAHAMHDLIAVILSEPDLITKAVVESKAIRDAYTTPGLNDKALSKREKALKTDSPAKWPTPAEQRVKELENTIRQLKANLVHERACVAELRHFLNEATVEIAKLKRPQSTTEQAGCRNEDTRDICDCGCLAGQLHLEGTETFYTLEACLTAARNAENAPLAFDNKPEDFQVRAFCNTKRLTEDGYFVKYEDYAALREAAAALLKQRNARMSKDNVNSPEHYTQAGIECIDAITAAVSGKSGIEAVCVANVIKYLWRYELKNGVEDVKKAQWYLNRLVSEMDLAPKPAKQHRADYIELASRLPTRSRTRTPEEIEAARLRQKERNRRYEMRGRSKNHGVNFNSRDGLWSAKPRINKREVSLGLFADENRAGVAVRLYLLWHNRGYENIPTGKNCGYVDYARHGLLG</sequence>
<accession>A0A1R3L3S5</accession>
<organism evidence="1 2">
    <name type="scientific">Corchorus olitorius</name>
    <dbReference type="NCBI Taxonomy" id="93759"/>
    <lineage>
        <taxon>Eukaryota</taxon>
        <taxon>Viridiplantae</taxon>
        <taxon>Streptophyta</taxon>
        <taxon>Embryophyta</taxon>
        <taxon>Tracheophyta</taxon>
        <taxon>Spermatophyta</taxon>
        <taxon>Magnoliopsida</taxon>
        <taxon>eudicotyledons</taxon>
        <taxon>Gunneridae</taxon>
        <taxon>Pentapetalae</taxon>
        <taxon>rosids</taxon>
        <taxon>malvids</taxon>
        <taxon>Malvales</taxon>
        <taxon>Malvaceae</taxon>
        <taxon>Grewioideae</taxon>
        <taxon>Apeibeae</taxon>
        <taxon>Corchorus</taxon>
    </lineage>
</organism>
<dbReference type="AlphaFoldDB" id="A0A1R3L3S5"/>
<reference evidence="2" key="1">
    <citation type="submission" date="2013-09" db="EMBL/GenBank/DDBJ databases">
        <title>Corchorus olitorius genome sequencing.</title>
        <authorList>
            <person name="Alam M."/>
            <person name="Haque M.S."/>
            <person name="Islam M.S."/>
            <person name="Emdad E.M."/>
            <person name="Islam M.M."/>
            <person name="Ahmed B."/>
            <person name="Halim A."/>
            <person name="Hossen Q.M.M."/>
            <person name="Hossain M.Z."/>
            <person name="Ahmed R."/>
            <person name="Khan M.M."/>
            <person name="Islam R."/>
            <person name="Rashid M.M."/>
            <person name="Khan S.A."/>
            <person name="Rahman M.S."/>
            <person name="Alam M."/>
            <person name="Yahiya A.S."/>
            <person name="Khan M.S."/>
            <person name="Azam M.S."/>
            <person name="Haque T."/>
            <person name="Lashkar M.Z.H."/>
            <person name="Akhand A.I."/>
            <person name="Morshed G."/>
            <person name="Roy S."/>
            <person name="Uddin K.S."/>
            <person name="Rabeya T."/>
            <person name="Hossain A.S."/>
            <person name="Chowdhury A."/>
            <person name="Snigdha A.R."/>
            <person name="Mortoza M.S."/>
            <person name="Matin S.A."/>
            <person name="Hoque S.M.E."/>
            <person name="Islam M.K."/>
            <person name="Roy D.K."/>
            <person name="Haider R."/>
            <person name="Moosa M.M."/>
            <person name="Elias S.M."/>
            <person name="Hasan A.M."/>
            <person name="Jahan S."/>
            <person name="Shafiuddin M."/>
            <person name="Mahmood N."/>
            <person name="Shommy N.S."/>
        </authorList>
    </citation>
    <scope>NUCLEOTIDE SEQUENCE [LARGE SCALE GENOMIC DNA]</scope>
    <source>
        <strain evidence="2">cv. O-4</strain>
    </source>
</reference>
<dbReference type="Pfam" id="PF11753">
    <property type="entry name" value="DUF3310"/>
    <property type="match status" value="1"/>
</dbReference>
<gene>
    <name evidence="1" type="ORF">COLO4_00588</name>
</gene>
<evidence type="ECO:0000313" key="2">
    <source>
        <dbReference type="Proteomes" id="UP000187203"/>
    </source>
</evidence>
<comment type="caution">
    <text evidence="1">The sequence shown here is derived from an EMBL/GenBank/DDBJ whole genome shotgun (WGS) entry which is preliminary data.</text>
</comment>
<dbReference type="EMBL" id="AWUE01002744">
    <property type="protein sequence ID" value="OMP13938.1"/>
    <property type="molecule type" value="Genomic_DNA"/>
</dbReference>
<name>A0A1R3L3S5_9ROSI</name>
<protein>
    <submittedName>
        <fullName evidence="1">Bacteriophage T7, Gp1.7</fullName>
    </submittedName>
</protein>
<dbReference type="Proteomes" id="UP000187203">
    <property type="component" value="Unassembled WGS sequence"/>
</dbReference>
<evidence type="ECO:0000313" key="1">
    <source>
        <dbReference type="EMBL" id="OMP13938.1"/>
    </source>
</evidence>